<organism evidence="2 3">
    <name type="scientific">Botryotinia fuckeliana (strain B05.10)</name>
    <name type="common">Noble rot fungus</name>
    <name type="synonym">Botrytis cinerea</name>
    <dbReference type="NCBI Taxonomy" id="332648"/>
    <lineage>
        <taxon>Eukaryota</taxon>
        <taxon>Fungi</taxon>
        <taxon>Dikarya</taxon>
        <taxon>Ascomycota</taxon>
        <taxon>Pezizomycotina</taxon>
        <taxon>Leotiomycetes</taxon>
        <taxon>Helotiales</taxon>
        <taxon>Sclerotiniaceae</taxon>
        <taxon>Botrytis</taxon>
    </lineage>
</organism>
<dbReference type="EMBL" id="CP009819">
    <property type="protein sequence ID" value="ATZ57726.1"/>
    <property type="molecule type" value="Genomic_DNA"/>
</dbReference>
<dbReference type="GeneID" id="5438824"/>
<evidence type="ECO:0000313" key="2">
    <source>
        <dbReference type="EMBL" id="ATZ57726.1"/>
    </source>
</evidence>
<reference evidence="2 3" key="3">
    <citation type="journal article" date="2017" name="Mol. Plant Pathol.">
        <title>A gapless genome sequence of the fungus Botrytis cinerea.</title>
        <authorList>
            <person name="Van Kan J.A."/>
            <person name="Stassen J.H."/>
            <person name="Mosbach A."/>
            <person name="Van Der Lee T.A."/>
            <person name="Faino L."/>
            <person name="Farmer A.D."/>
            <person name="Papasotiriou D.G."/>
            <person name="Zhou S."/>
            <person name="Seidl M.F."/>
            <person name="Cottam E."/>
            <person name="Edel D."/>
            <person name="Hahn M."/>
            <person name="Schwartz D.C."/>
            <person name="Dietrich R.A."/>
            <person name="Widdison S."/>
            <person name="Scalliet G."/>
        </authorList>
    </citation>
    <scope>NUCLEOTIDE SEQUENCE [LARGE SCALE GENOMIC DNA]</scope>
    <source>
        <strain evidence="2 3">B05.10</strain>
    </source>
</reference>
<dbReference type="OrthoDB" id="3498999at2759"/>
<sequence length="29" mass="3334">MAASDDVTRDLSSTLHQYGMFHPKKNRAR</sequence>
<protein>
    <submittedName>
        <fullName evidence="2">Uncharacterized protein</fullName>
    </submittedName>
</protein>
<evidence type="ECO:0000313" key="3">
    <source>
        <dbReference type="Proteomes" id="UP000001798"/>
    </source>
</evidence>
<reference evidence="2 3" key="2">
    <citation type="journal article" date="2012" name="Eukaryot. Cell">
        <title>Genome update of Botrytis cinerea strains B05.10 and T4.</title>
        <authorList>
            <person name="Staats M."/>
            <person name="van Kan J.A."/>
        </authorList>
    </citation>
    <scope>NUCLEOTIDE SEQUENCE [LARGE SCALE GENOMIC DNA]</scope>
    <source>
        <strain evidence="2 3">B05.10</strain>
    </source>
</reference>
<evidence type="ECO:0000256" key="1">
    <source>
        <dbReference type="SAM" id="MobiDB-lite"/>
    </source>
</evidence>
<dbReference type="AlphaFoldDB" id="A0A384K4H2"/>
<gene>
    <name evidence="2" type="ORF">BCIN_15g02680</name>
</gene>
<name>A0A384K4H2_BOTFB</name>
<dbReference type="RefSeq" id="XP_024553322.1">
    <property type="nucleotide sequence ID" value="XM_024697506.1"/>
</dbReference>
<reference evidence="2 3" key="1">
    <citation type="journal article" date="2011" name="PLoS Genet.">
        <title>Genomic analysis of the necrotrophic fungal pathogens Sclerotinia sclerotiorum and Botrytis cinerea.</title>
        <authorList>
            <person name="Amselem J."/>
            <person name="Cuomo C.A."/>
            <person name="van Kan J.A."/>
            <person name="Viaud M."/>
            <person name="Benito E.P."/>
            <person name="Couloux A."/>
            <person name="Coutinho P.M."/>
            <person name="de Vries R.P."/>
            <person name="Dyer P.S."/>
            <person name="Fillinger S."/>
            <person name="Fournier E."/>
            <person name="Gout L."/>
            <person name="Hahn M."/>
            <person name="Kohn L."/>
            <person name="Lapalu N."/>
            <person name="Plummer K.M."/>
            <person name="Pradier J.M."/>
            <person name="Quevillon E."/>
            <person name="Sharon A."/>
            <person name="Simon A."/>
            <person name="ten Have A."/>
            <person name="Tudzynski B."/>
            <person name="Tudzynski P."/>
            <person name="Wincker P."/>
            <person name="Andrew M."/>
            <person name="Anthouard V."/>
            <person name="Beever R.E."/>
            <person name="Beffa R."/>
            <person name="Benoit I."/>
            <person name="Bouzid O."/>
            <person name="Brault B."/>
            <person name="Chen Z."/>
            <person name="Choquer M."/>
            <person name="Collemare J."/>
            <person name="Cotton P."/>
            <person name="Danchin E.G."/>
            <person name="Da Silva C."/>
            <person name="Gautier A."/>
            <person name="Giraud C."/>
            <person name="Giraud T."/>
            <person name="Gonzalez C."/>
            <person name="Grossetete S."/>
            <person name="Guldener U."/>
            <person name="Henrissat B."/>
            <person name="Howlett B.J."/>
            <person name="Kodira C."/>
            <person name="Kretschmer M."/>
            <person name="Lappartient A."/>
            <person name="Leroch M."/>
            <person name="Levis C."/>
            <person name="Mauceli E."/>
            <person name="Neuveglise C."/>
            <person name="Oeser B."/>
            <person name="Pearson M."/>
            <person name="Poulain J."/>
            <person name="Poussereau N."/>
            <person name="Quesneville H."/>
            <person name="Rascle C."/>
            <person name="Schumacher J."/>
            <person name="Segurens B."/>
            <person name="Sexton A."/>
            <person name="Silva E."/>
            <person name="Sirven C."/>
            <person name="Soanes D.M."/>
            <person name="Talbot N.J."/>
            <person name="Templeton M."/>
            <person name="Yandava C."/>
            <person name="Yarden O."/>
            <person name="Zeng Q."/>
            <person name="Rollins J.A."/>
            <person name="Lebrun M.H."/>
            <person name="Dickman M."/>
        </authorList>
    </citation>
    <scope>NUCLEOTIDE SEQUENCE [LARGE SCALE GENOMIC DNA]</scope>
    <source>
        <strain evidence="2 3">B05.10</strain>
    </source>
</reference>
<dbReference type="Proteomes" id="UP000001798">
    <property type="component" value="Chromosome 15"/>
</dbReference>
<accession>A0A384K4H2</accession>
<keyword evidence="3" id="KW-1185">Reference proteome</keyword>
<dbReference type="VEuPathDB" id="FungiDB:Bcin15g02680"/>
<proteinExistence type="predicted"/>
<feature type="region of interest" description="Disordered" evidence="1">
    <location>
        <begin position="1"/>
        <end position="29"/>
    </location>
</feature>